<reference evidence="4" key="1">
    <citation type="submission" date="2022-09" db="EMBL/GenBank/DDBJ databases">
        <title>The genome sequence of Tsuneonella sp. YG55.</title>
        <authorList>
            <person name="Liu Y."/>
        </authorList>
    </citation>
    <scope>NUCLEOTIDE SEQUENCE</scope>
    <source>
        <strain evidence="4">YG55</strain>
    </source>
</reference>
<dbReference type="GO" id="GO:0005829">
    <property type="term" value="C:cytosol"/>
    <property type="evidence" value="ECO:0007669"/>
    <property type="project" value="TreeGrafter"/>
</dbReference>
<dbReference type="RefSeq" id="WP_259961004.1">
    <property type="nucleotide sequence ID" value="NZ_JAOAMV010000002.1"/>
</dbReference>
<dbReference type="GO" id="GO:0019433">
    <property type="term" value="P:triglyceride catabolic process"/>
    <property type="evidence" value="ECO:0007669"/>
    <property type="project" value="TreeGrafter"/>
</dbReference>
<evidence type="ECO:0000256" key="1">
    <source>
        <dbReference type="ARBA" id="ARBA00010515"/>
    </source>
</evidence>
<evidence type="ECO:0000313" key="4">
    <source>
        <dbReference type="EMBL" id="MCT2558198.1"/>
    </source>
</evidence>
<dbReference type="InterPro" id="IPR013094">
    <property type="entry name" value="AB_hydrolase_3"/>
</dbReference>
<gene>
    <name evidence="4" type="ORF">N0B51_04320</name>
</gene>
<accession>A0A9X3AKS3</accession>
<dbReference type="AlphaFoldDB" id="A0A9X3AKS3"/>
<comment type="caution">
    <text evidence="4">The sequence shown here is derived from an EMBL/GenBank/DDBJ whole genome shotgun (WGS) entry which is preliminary data.</text>
</comment>
<evidence type="ECO:0000259" key="3">
    <source>
        <dbReference type="Pfam" id="PF07859"/>
    </source>
</evidence>
<organism evidence="4 5">
    <name type="scientific">Tsuneonella litorea</name>
    <dbReference type="NCBI Taxonomy" id="2976475"/>
    <lineage>
        <taxon>Bacteria</taxon>
        <taxon>Pseudomonadati</taxon>
        <taxon>Pseudomonadota</taxon>
        <taxon>Alphaproteobacteria</taxon>
        <taxon>Sphingomonadales</taxon>
        <taxon>Erythrobacteraceae</taxon>
        <taxon>Tsuneonella</taxon>
    </lineage>
</organism>
<evidence type="ECO:0000256" key="2">
    <source>
        <dbReference type="ARBA" id="ARBA00022801"/>
    </source>
</evidence>
<protein>
    <submittedName>
        <fullName evidence="4">Alpha/beta hydrolase</fullName>
    </submittedName>
</protein>
<sequence length="317" mass="33555">MADTEPFVRDDVRQLLDLLAANPSPPLADVTPDEARAAYLALGMLTEAPARDLAVIRDLACPGPAGDIPLRLYDPRENREPGPLVMFFHGGGFVIGDLESHHAFCTELSHGLDLPVIAVHYRRAPEAPYPAAPDDCEAAARWAAGSPEALGRSVTGLVTCGDSAGGNLSIVVAQALSSTPAAVPVIVQAPIYPDAGPPRGTMSHGAFGEGFFLTARSIDYFDACYAGDLQSSRRYPSLHRDLAASPPTVLTTASLDPIRDPGRDYAAQLIRNGVEVTYLEARGNVHGYINMRKAVPSSQGDVDALIGAIRAAVERHS</sequence>
<dbReference type="GO" id="GO:0004806">
    <property type="term" value="F:triacylglycerol lipase activity"/>
    <property type="evidence" value="ECO:0007669"/>
    <property type="project" value="TreeGrafter"/>
</dbReference>
<dbReference type="PROSITE" id="PS01173">
    <property type="entry name" value="LIPASE_GDXG_HIS"/>
    <property type="match status" value="1"/>
</dbReference>
<dbReference type="Proteomes" id="UP001142648">
    <property type="component" value="Unassembled WGS sequence"/>
</dbReference>
<dbReference type="SUPFAM" id="SSF53474">
    <property type="entry name" value="alpha/beta-Hydrolases"/>
    <property type="match status" value="1"/>
</dbReference>
<evidence type="ECO:0000313" key="5">
    <source>
        <dbReference type="Proteomes" id="UP001142648"/>
    </source>
</evidence>
<dbReference type="Gene3D" id="3.40.50.1820">
    <property type="entry name" value="alpha/beta hydrolase"/>
    <property type="match status" value="1"/>
</dbReference>
<dbReference type="PANTHER" id="PTHR23025:SF4">
    <property type="entry name" value="ALPHA_BETA HYDROLASE FOLD-3 DOMAIN-CONTAINING PROTEIN"/>
    <property type="match status" value="1"/>
</dbReference>
<dbReference type="InterPro" id="IPR002168">
    <property type="entry name" value="Lipase_GDXG_HIS_AS"/>
</dbReference>
<dbReference type="InterPro" id="IPR029058">
    <property type="entry name" value="AB_hydrolase_fold"/>
</dbReference>
<feature type="domain" description="Alpha/beta hydrolase fold-3" evidence="3">
    <location>
        <begin position="85"/>
        <end position="289"/>
    </location>
</feature>
<dbReference type="GO" id="GO:0004771">
    <property type="term" value="F:sterol ester esterase activity"/>
    <property type="evidence" value="ECO:0007669"/>
    <property type="project" value="TreeGrafter"/>
</dbReference>
<comment type="similarity">
    <text evidence="1">Belongs to the 'GDXG' lipolytic enzyme family.</text>
</comment>
<dbReference type="Pfam" id="PF07859">
    <property type="entry name" value="Abhydrolase_3"/>
    <property type="match status" value="1"/>
</dbReference>
<dbReference type="EMBL" id="JAOAMV010000002">
    <property type="protein sequence ID" value="MCT2558198.1"/>
    <property type="molecule type" value="Genomic_DNA"/>
</dbReference>
<dbReference type="PANTHER" id="PTHR23025">
    <property type="entry name" value="TRIACYLGLYCEROL LIPASE"/>
    <property type="match status" value="1"/>
</dbReference>
<keyword evidence="2 4" id="KW-0378">Hydrolase</keyword>
<name>A0A9X3AKS3_9SPHN</name>
<proteinExistence type="inferred from homology"/>
<keyword evidence="5" id="KW-1185">Reference proteome</keyword>